<evidence type="ECO:0000313" key="3">
    <source>
        <dbReference type="Proteomes" id="UP000309618"/>
    </source>
</evidence>
<comment type="caution">
    <text evidence="2">The sequence shown here is derived from an EMBL/GenBank/DDBJ whole genome shotgun (WGS) entry which is preliminary data.</text>
</comment>
<dbReference type="PANTHER" id="PTHR32182">
    <property type="entry name" value="DNA REPLICATION AND REPAIR PROTEIN RECF"/>
    <property type="match status" value="1"/>
</dbReference>
<dbReference type="GO" id="GO:0016887">
    <property type="term" value="F:ATP hydrolysis activity"/>
    <property type="evidence" value="ECO:0007669"/>
    <property type="project" value="InterPro"/>
</dbReference>
<name>A0A4S5CCW2_AERVE</name>
<dbReference type="PANTHER" id="PTHR32182:SF22">
    <property type="entry name" value="ATP-DEPENDENT ENDONUCLEASE, OLD FAMILY-RELATED"/>
    <property type="match status" value="1"/>
</dbReference>
<dbReference type="Pfam" id="PF13476">
    <property type="entry name" value="AAA_23"/>
    <property type="match status" value="1"/>
</dbReference>
<sequence length="666" mass="73624">MIEDARIPQVEGYVSALVDMKSQLLIEDEELKERQAMHEPMTVLMEHLSDKVVSQSKGIYSELLTAIVLDVMDDKDQQIELDATMSAKSRPEVVINSIKKGVKEDIVRDRGGSINNLVSAGLRIIALALSGNRRFVILDEADCWLRGDLVPKFSEVLGRLSTEMGIQCIYISHHDPDIFRAHGDVVDLFKNGGSISYRLLPSHNKNEPEVVHHRLNGDLIDSHIASISLDNIANFKNFHLPIGPGLTVLAGENDLGKSTIVQAIEALITGNNSSHLITHGESIGHVSVGLEGGHQLSFALTARKGGKPLYTLSDIDSNVVKTEEIKRTDSAPDWVQSILAMPLTGGLNLHVGSQKDPLFILNPAYSPQKRAELIDLGESYYQFSLLSEQFARDQRDCKQRRGQIAKELDKLNDKLELYRPIDMAKNLAEKLSAIAQGKLKAQQDVASINAFVEEIEIGVDLIDEIEAIDRLLSDRHRDSDSILTLHELSELIDADLEDELLNAICLHKMRQPEGSSAELLKSATQIGELRRYAAALEPDFAQEDVLHLLVDKAAVLASQICGLGSIEKEVRDVLMMANLLEDGEIYKKLHTQIKELSNSSGAMYQNDPLAVATNLVALTAEIEEYRTGLVQDHHELEHLSEHKAALLDENDGVCPVCQTMALGRVF</sequence>
<dbReference type="Gene3D" id="3.40.50.300">
    <property type="entry name" value="P-loop containing nucleotide triphosphate hydrolases"/>
    <property type="match status" value="1"/>
</dbReference>
<dbReference type="EMBL" id="SSUX01000011">
    <property type="protein sequence ID" value="THJ43624.1"/>
    <property type="molecule type" value="Genomic_DNA"/>
</dbReference>
<proteinExistence type="predicted"/>
<evidence type="ECO:0000313" key="2">
    <source>
        <dbReference type="EMBL" id="THJ43624.1"/>
    </source>
</evidence>
<protein>
    <recommendedName>
        <fullName evidence="1">Rad50/SbcC-type AAA domain-containing protein</fullName>
    </recommendedName>
</protein>
<gene>
    <name evidence="2" type="ORF">E8Q35_15060</name>
</gene>
<dbReference type="Proteomes" id="UP000309618">
    <property type="component" value="Unassembled WGS sequence"/>
</dbReference>
<dbReference type="InterPro" id="IPR027417">
    <property type="entry name" value="P-loop_NTPase"/>
</dbReference>
<dbReference type="GO" id="GO:0000731">
    <property type="term" value="P:DNA synthesis involved in DNA repair"/>
    <property type="evidence" value="ECO:0007669"/>
    <property type="project" value="TreeGrafter"/>
</dbReference>
<accession>A0A4S5CCW2</accession>
<dbReference type="GO" id="GO:0006302">
    <property type="term" value="P:double-strand break repair"/>
    <property type="evidence" value="ECO:0007669"/>
    <property type="project" value="InterPro"/>
</dbReference>
<organism evidence="2 3">
    <name type="scientific">Aeromonas veronii</name>
    <dbReference type="NCBI Taxonomy" id="654"/>
    <lineage>
        <taxon>Bacteria</taxon>
        <taxon>Pseudomonadati</taxon>
        <taxon>Pseudomonadota</taxon>
        <taxon>Gammaproteobacteria</taxon>
        <taxon>Aeromonadales</taxon>
        <taxon>Aeromonadaceae</taxon>
        <taxon>Aeromonas</taxon>
    </lineage>
</organism>
<dbReference type="AlphaFoldDB" id="A0A4S5CCW2"/>
<feature type="domain" description="Rad50/SbcC-type AAA" evidence="1">
    <location>
        <begin position="226"/>
        <end position="444"/>
    </location>
</feature>
<dbReference type="InterPro" id="IPR038729">
    <property type="entry name" value="Rad50/SbcC_AAA"/>
</dbReference>
<reference evidence="2 3" key="1">
    <citation type="submission" date="2019-04" db="EMBL/GenBank/DDBJ databases">
        <title>Comparative genomics of Aeromonas veronii strains pathogenic to fish.</title>
        <authorList>
            <person name="Cascarano M.C."/>
            <person name="Smyrli M."/>
            <person name="Katharios P."/>
        </authorList>
    </citation>
    <scope>NUCLEOTIDE SEQUENCE [LARGE SCALE GENOMIC DNA]</scope>
    <source>
        <strain evidence="2 3">XU1</strain>
    </source>
</reference>
<evidence type="ECO:0000259" key="1">
    <source>
        <dbReference type="Pfam" id="PF13476"/>
    </source>
</evidence>
<dbReference type="SUPFAM" id="SSF52540">
    <property type="entry name" value="P-loop containing nucleoside triphosphate hydrolases"/>
    <property type="match status" value="2"/>
</dbReference>
<dbReference type="RefSeq" id="WP_136502063.1">
    <property type="nucleotide sequence ID" value="NZ_SSUX01000011.1"/>
</dbReference>